<evidence type="ECO:0000256" key="5">
    <source>
        <dbReference type="ARBA" id="ARBA00023002"/>
    </source>
</evidence>
<dbReference type="GO" id="GO:0016491">
    <property type="term" value="F:oxidoreductase activity"/>
    <property type="evidence" value="ECO:0007669"/>
    <property type="project" value="UniProtKB-KW"/>
</dbReference>
<accession>A0A6N7Z5Q8</accession>
<dbReference type="Gene3D" id="3.40.50.80">
    <property type="entry name" value="Nucleotide-binding domain of ferredoxin-NADP reductase (FNR) module"/>
    <property type="match status" value="1"/>
</dbReference>
<dbReference type="InterPro" id="IPR017938">
    <property type="entry name" value="Riboflavin_synthase-like_b-brl"/>
</dbReference>
<evidence type="ECO:0000313" key="10">
    <source>
        <dbReference type="EMBL" id="MTD57039.1"/>
    </source>
</evidence>
<dbReference type="SUPFAM" id="SSF54292">
    <property type="entry name" value="2Fe-2S ferredoxin-like"/>
    <property type="match status" value="1"/>
</dbReference>
<organism evidence="10 11">
    <name type="scientific">Amycolatopsis pithecellobii</name>
    <dbReference type="NCBI Taxonomy" id="664692"/>
    <lineage>
        <taxon>Bacteria</taxon>
        <taxon>Bacillati</taxon>
        <taxon>Actinomycetota</taxon>
        <taxon>Actinomycetes</taxon>
        <taxon>Pseudonocardiales</taxon>
        <taxon>Pseudonocardiaceae</taxon>
        <taxon>Amycolatopsis</taxon>
    </lineage>
</organism>
<evidence type="ECO:0000259" key="8">
    <source>
        <dbReference type="PROSITE" id="PS51085"/>
    </source>
</evidence>
<dbReference type="InterPro" id="IPR012675">
    <property type="entry name" value="Beta-grasp_dom_sf"/>
</dbReference>
<evidence type="ECO:0000256" key="1">
    <source>
        <dbReference type="ARBA" id="ARBA00001974"/>
    </source>
</evidence>
<comment type="caution">
    <text evidence="10">The sequence shown here is derived from an EMBL/GenBank/DDBJ whole genome shotgun (WGS) entry which is preliminary data.</text>
</comment>
<reference evidence="10 11" key="1">
    <citation type="submission" date="2019-11" db="EMBL/GenBank/DDBJ databases">
        <title>Draft genome of Amycolatopsis RM579.</title>
        <authorList>
            <person name="Duangmal K."/>
            <person name="Mingma R."/>
        </authorList>
    </citation>
    <scope>NUCLEOTIDE SEQUENCE [LARGE SCALE GENOMIC DNA]</scope>
    <source>
        <strain evidence="10 11">RM579</strain>
    </source>
</reference>
<dbReference type="GO" id="GO:0046872">
    <property type="term" value="F:metal ion binding"/>
    <property type="evidence" value="ECO:0007669"/>
    <property type="project" value="UniProtKB-KW"/>
</dbReference>
<evidence type="ECO:0000256" key="2">
    <source>
        <dbReference type="ARBA" id="ARBA00022630"/>
    </source>
</evidence>
<sequence>MTVEIGQTTDVVVKQLRLEAEDVYSLELVPLDGGELPSWEPGSHVDVALPNGLVRQYSLSGDPQDRRRWRLGVLNEPDSRGGSRFISTTLRPGDKLSVGSPRNNFELTEAADYGFIAGGIGITPILPMIAAVRAAGARWSLTYGGRRRASMAFVDELAGYGAAVRMFAEDVHGRPPLTEIVASYAPGTAVYCCGPEGLLRAVEEVVRARPELTLHVERFAPKVVESSEVDGSFTVRLARTGTELRVARGESILDAVETAGLSVPNACREGICGSCETRVCGGVVDHRDSVLSPAEQATNDTMMICVSRARTAVLELDL</sequence>
<evidence type="ECO:0000256" key="6">
    <source>
        <dbReference type="ARBA" id="ARBA00023004"/>
    </source>
</evidence>
<comment type="cofactor">
    <cofactor evidence="1">
        <name>FAD</name>
        <dbReference type="ChEBI" id="CHEBI:57692"/>
    </cofactor>
</comment>
<dbReference type="InterPro" id="IPR050415">
    <property type="entry name" value="MRET"/>
</dbReference>
<dbReference type="PRINTS" id="PR00409">
    <property type="entry name" value="PHDIOXRDTASE"/>
</dbReference>
<proteinExistence type="predicted"/>
<keyword evidence="4" id="KW-0479">Metal-binding</keyword>
<dbReference type="InterPro" id="IPR001041">
    <property type="entry name" value="2Fe-2S_ferredoxin-type"/>
</dbReference>
<gene>
    <name evidence="10" type="ORF">GKO32_24130</name>
</gene>
<keyword evidence="6" id="KW-0408">Iron</keyword>
<dbReference type="Gene3D" id="3.10.20.30">
    <property type="match status" value="1"/>
</dbReference>
<evidence type="ECO:0000256" key="4">
    <source>
        <dbReference type="ARBA" id="ARBA00022723"/>
    </source>
</evidence>
<dbReference type="InterPro" id="IPR039261">
    <property type="entry name" value="FNR_nucleotide-bd"/>
</dbReference>
<dbReference type="EMBL" id="WMBA01000042">
    <property type="protein sequence ID" value="MTD57039.1"/>
    <property type="molecule type" value="Genomic_DNA"/>
</dbReference>
<dbReference type="Proteomes" id="UP000440096">
    <property type="component" value="Unassembled WGS sequence"/>
</dbReference>
<dbReference type="InterPro" id="IPR036010">
    <property type="entry name" value="2Fe-2S_ferredoxin-like_sf"/>
</dbReference>
<dbReference type="Gene3D" id="2.40.30.10">
    <property type="entry name" value="Translation factors"/>
    <property type="match status" value="1"/>
</dbReference>
<protein>
    <submittedName>
        <fullName evidence="10">2Fe-2S iron-sulfur cluster binding domain-containing protein</fullName>
    </submittedName>
</protein>
<dbReference type="AlphaFoldDB" id="A0A6N7Z5Q8"/>
<dbReference type="PANTHER" id="PTHR47354">
    <property type="entry name" value="NADH OXIDOREDUCTASE HCR"/>
    <property type="match status" value="1"/>
</dbReference>
<dbReference type="RefSeq" id="WP_154759177.1">
    <property type="nucleotide sequence ID" value="NZ_WMBA01000042.1"/>
</dbReference>
<dbReference type="PROSITE" id="PS51085">
    <property type="entry name" value="2FE2S_FER_2"/>
    <property type="match status" value="1"/>
</dbReference>
<evidence type="ECO:0000256" key="3">
    <source>
        <dbReference type="ARBA" id="ARBA00022714"/>
    </source>
</evidence>
<dbReference type="SUPFAM" id="SSF52343">
    <property type="entry name" value="Ferredoxin reductase-like, C-terminal NADP-linked domain"/>
    <property type="match status" value="1"/>
</dbReference>
<evidence type="ECO:0000313" key="11">
    <source>
        <dbReference type="Proteomes" id="UP000440096"/>
    </source>
</evidence>
<dbReference type="GO" id="GO:0051537">
    <property type="term" value="F:2 iron, 2 sulfur cluster binding"/>
    <property type="evidence" value="ECO:0007669"/>
    <property type="project" value="UniProtKB-KW"/>
</dbReference>
<dbReference type="PROSITE" id="PS51384">
    <property type="entry name" value="FAD_FR"/>
    <property type="match status" value="1"/>
</dbReference>
<evidence type="ECO:0000259" key="9">
    <source>
        <dbReference type="PROSITE" id="PS51384"/>
    </source>
</evidence>
<keyword evidence="2" id="KW-0285">Flavoprotein</keyword>
<evidence type="ECO:0000256" key="7">
    <source>
        <dbReference type="ARBA" id="ARBA00023014"/>
    </source>
</evidence>
<dbReference type="InterPro" id="IPR006058">
    <property type="entry name" value="2Fe2S_fd_BS"/>
</dbReference>
<keyword evidence="3" id="KW-0001">2Fe-2S</keyword>
<dbReference type="InterPro" id="IPR017927">
    <property type="entry name" value="FAD-bd_FR_type"/>
</dbReference>
<dbReference type="Pfam" id="PF00111">
    <property type="entry name" value="Fer2"/>
    <property type="match status" value="1"/>
</dbReference>
<feature type="domain" description="FAD-binding FR-type" evidence="9">
    <location>
        <begin position="5"/>
        <end position="108"/>
    </location>
</feature>
<name>A0A6N7Z5Q8_9PSEU</name>
<keyword evidence="11" id="KW-1185">Reference proteome</keyword>
<dbReference type="CDD" id="cd00207">
    <property type="entry name" value="fer2"/>
    <property type="match status" value="1"/>
</dbReference>
<dbReference type="SUPFAM" id="SSF63380">
    <property type="entry name" value="Riboflavin synthase domain-like"/>
    <property type="match status" value="1"/>
</dbReference>
<dbReference type="PANTHER" id="PTHR47354:SF1">
    <property type="entry name" value="CARNITINE MONOOXYGENASE REDUCTASE SUBUNIT"/>
    <property type="match status" value="1"/>
</dbReference>
<dbReference type="CDD" id="cd06185">
    <property type="entry name" value="PDR_like"/>
    <property type="match status" value="1"/>
</dbReference>
<feature type="domain" description="2Fe-2S ferredoxin-type" evidence="8">
    <location>
        <begin position="233"/>
        <end position="318"/>
    </location>
</feature>
<dbReference type="OrthoDB" id="3807506at2"/>
<keyword evidence="5" id="KW-0560">Oxidoreductase</keyword>
<dbReference type="PROSITE" id="PS00197">
    <property type="entry name" value="2FE2S_FER_1"/>
    <property type="match status" value="1"/>
</dbReference>
<keyword evidence="7" id="KW-0411">Iron-sulfur</keyword>